<comment type="subcellular location">
    <subcellularLocation>
        <location evidence="1">Cell junction</location>
    </subcellularLocation>
</comment>
<dbReference type="SMART" id="SM01196">
    <property type="entry name" value="FERM_C"/>
    <property type="match status" value="1"/>
</dbReference>
<protein>
    <submittedName>
        <fullName evidence="6">Band 4.1-like protein 2</fullName>
    </submittedName>
</protein>
<dbReference type="GO" id="GO:0005856">
    <property type="term" value="C:cytoskeleton"/>
    <property type="evidence" value="ECO:0007669"/>
    <property type="project" value="InterPro"/>
</dbReference>
<dbReference type="SUPFAM" id="SSF47031">
    <property type="entry name" value="Second domain of FERM"/>
    <property type="match status" value="1"/>
</dbReference>
<proteinExistence type="predicted"/>
<feature type="compositionally biased region" description="Basic and acidic residues" evidence="4">
    <location>
        <begin position="551"/>
        <end position="565"/>
    </location>
</feature>
<dbReference type="InterPro" id="IPR014352">
    <property type="entry name" value="FERM/acyl-CoA-bd_prot_sf"/>
</dbReference>
<evidence type="ECO:0000256" key="2">
    <source>
        <dbReference type="ARBA" id="ARBA00022553"/>
    </source>
</evidence>
<dbReference type="CDD" id="cd14473">
    <property type="entry name" value="FERM_B-lobe"/>
    <property type="match status" value="1"/>
</dbReference>
<dbReference type="FunFam" id="1.20.80.10:FF:000001">
    <property type="entry name" value="Erythrocyte membrane protein band 4.1"/>
    <property type="match status" value="1"/>
</dbReference>
<dbReference type="SMART" id="SM01195">
    <property type="entry name" value="FA"/>
    <property type="match status" value="1"/>
</dbReference>
<reference evidence="6" key="1">
    <citation type="submission" date="2018-10" db="EMBL/GenBank/DDBJ databases">
        <title>Transcriptome assembly of Aceria tosichella (Wheat curl mite) Type 2.</title>
        <authorList>
            <person name="Scully E.D."/>
            <person name="Geib S.M."/>
            <person name="Palmer N.A."/>
            <person name="Gupta A.K."/>
            <person name="Sarath G."/>
            <person name="Tatineni S."/>
        </authorList>
    </citation>
    <scope>NUCLEOTIDE SEQUENCE</scope>
    <source>
        <strain evidence="6">LincolnNE</strain>
    </source>
</reference>
<dbReference type="InterPro" id="IPR008379">
    <property type="entry name" value="Band_4.1_C"/>
</dbReference>
<name>A0A6G1SFM8_9ACAR</name>
<dbReference type="Gene3D" id="2.30.29.30">
    <property type="entry name" value="Pleckstrin-homology domain (PH domain)/Phosphotyrosine-binding domain (PTB)"/>
    <property type="match status" value="1"/>
</dbReference>
<dbReference type="Pfam" id="PF05902">
    <property type="entry name" value="4_1_CTD"/>
    <property type="match status" value="1"/>
</dbReference>
<dbReference type="PANTHER" id="PTHR23280">
    <property type="entry name" value="4.1 G PROTEIN"/>
    <property type="match status" value="1"/>
</dbReference>
<accession>A0A6G1SFM8</accession>
<feature type="compositionally biased region" description="Basic and acidic residues" evidence="4">
    <location>
        <begin position="504"/>
        <end position="518"/>
    </location>
</feature>
<dbReference type="GO" id="GO:0048731">
    <property type="term" value="P:system development"/>
    <property type="evidence" value="ECO:0007669"/>
    <property type="project" value="UniProtKB-ARBA"/>
</dbReference>
<dbReference type="GO" id="GO:0005198">
    <property type="term" value="F:structural molecule activity"/>
    <property type="evidence" value="ECO:0007669"/>
    <property type="project" value="InterPro"/>
</dbReference>
<sequence length="742" mass="84955">MKTKIRIVLLDDSELELDYDRKAKGQVLLDKVYDHLQLLERDYFGLAFPTKTDAAREWLNAEKSIARQLKRFNGPTNKLYFEVKFYPPDPVQLHEDITRYFVCLQVRRDVLSGRLPCSFVTHALLGSYMVQSELGDYDPQTHGPGYLKGLQFAPQQSEELELKVAELHQQHKGQTPAEADLHYLENARKLAMYGVDLHPAKDSTGIGILMGVCASGLLVYRDRLRINRFAWPKILKISYKRSNFYIRIRPGEFDHFESTIGFKLENMRAAKRLWKTCVEHHTFFRLTTPEEPAKHRMVLPSFGSKFRYSGRTQYQSKQASMQIKRLPPEFQRTLSKSINPNYGQLNHHGQQQKQNSTNSSSQAKVHQQQQSQQPEQQVIDKKSSSQKQAHRRPVGGVAVLPPMEMKGLDDQRDARKSPDGRRDSSSQRETSITNSRVLMHDSGIGEEKRDSFPRDSSQKDLAHREAFQRELSQREGFPKNVSAQRSSSAQRDSSANLAGQQRDVYQHHAESQQRERESSYQPRAGTVAGANERPLSRGESAPRESSYTRESLPRDSSRDKLDRNYKSGIADSNSNIQQSRLSVYDNVENNRFDNSHIQESSRTASQTITSKTTSHKTDHEDLSKPSEGIIHKKKTDTTVEQERTTKRQTETRNMILTGKYEEIAPIIYNEMVRYGASPSLNQYEVEKDGMLETRVEHKITIKSDGDPADHDRALADAIQEATMMDPKMTVQKIEITQQASLN</sequence>
<dbReference type="InterPro" id="IPR019747">
    <property type="entry name" value="FERM_CS"/>
</dbReference>
<feature type="region of interest" description="Disordered" evidence="4">
    <location>
        <begin position="592"/>
        <end position="623"/>
    </location>
</feature>
<feature type="compositionally biased region" description="Polar residues" evidence="4">
    <location>
        <begin position="427"/>
        <end position="436"/>
    </location>
</feature>
<evidence type="ECO:0000256" key="1">
    <source>
        <dbReference type="ARBA" id="ARBA00004282"/>
    </source>
</evidence>
<dbReference type="SMART" id="SM00295">
    <property type="entry name" value="B41"/>
    <property type="match status" value="1"/>
</dbReference>
<dbReference type="Pfam" id="PF09380">
    <property type="entry name" value="FERM_C"/>
    <property type="match status" value="1"/>
</dbReference>
<evidence type="ECO:0000256" key="4">
    <source>
        <dbReference type="SAM" id="MobiDB-lite"/>
    </source>
</evidence>
<dbReference type="PIRSF" id="PIRSF002304">
    <property type="entry name" value="Membrane_skeletal_4_1"/>
    <property type="match status" value="1"/>
</dbReference>
<dbReference type="SUPFAM" id="SSF54236">
    <property type="entry name" value="Ubiquitin-like"/>
    <property type="match status" value="1"/>
</dbReference>
<dbReference type="CDD" id="cd13184">
    <property type="entry name" value="FERM_C_4_1_family"/>
    <property type="match status" value="1"/>
</dbReference>
<feature type="compositionally biased region" description="Low complexity" evidence="4">
    <location>
        <begin position="482"/>
        <end position="495"/>
    </location>
</feature>
<feature type="region of interest" description="Disordered" evidence="4">
    <location>
        <begin position="334"/>
        <end position="577"/>
    </location>
</feature>
<organism evidence="6">
    <name type="scientific">Aceria tosichella</name>
    <name type="common">wheat curl mite</name>
    <dbReference type="NCBI Taxonomy" id="561515"/>
    <lineage>
        <taxon>Eukaryota</taxon>
        <taxon>Metazoa</taxon>
        <taxon>Ecdysozoa</taxon>
        <taxon>Arthropoda</taxon>
        <taxon>Chelicerata</taxon>
        <taxon>Arachnida</taxon>
        <taxon>Acari</taxon>
        <taxon>Acariformes</taxon>
        <taxon>Trombidiformes</taxon>
        <taxon>Prostigmata</taxon>
        <taxon>Eupodina</taxon>
        <taxon>Eriophyoidea</taxon>
        <taxon>Eriophyidae</taxon>
        <taxon>Eriophyinae</taxon>
        <taxon>Aceriini</taxon>
        <taxon>Aceria</taxon>
    </lineage>
</organism>
<dbReference type="Gene3D" id="3.10.20.90">
    <property type="entry name" value="Phosphatidylinositol 3-kinase Catalytic Subunit, Chain A, domain 1"/>
    <property type="match status" value="1"/>
</dbReference>
<dbReference type="PROSITE" id="PS00661">
    <property type="entry name" value="FERM_2"/>
    <property type="match status" value="1"/>
</dbReference>
<dbReference type="GO" id="GO:0070161">
    <property type="term" value="C:anchoring junction"/>
    <property type="evidence" value="ECO:0007669"/>
    <property type="project" value="UniProtKB-SubCell"/>
</dbReference>
<dbReference type="GO" id="GO:0003779">
    <property type="term" value="F:actin binding"/>
    <property type="evidence" value="ECO:0007669"/>
    <property type="project" value="InterPro"/>
</dbReference>
<dbReference type="EMBL" id="GGYP01004533">
    <property type="protein sequence ID" value="MDE49304.1"/>
    <property type="molecule type" value="Transcribed_RNA"/>
</dbReference>
<dbReference type="SUPFAM" id="SSF50729">
    <property type="entry name" value="PH domain-like"/>
    <property type="match status" value="1"/>
</dbReference>
<keyword evidence="3" id="KW-0965">Cell junction</keyword>
<dbReference type="Pfam" id="PF08736">
    <property type="entry name" value="FA"/>
    <property type="match status" value="1"/>
</dbReference>
<feature type="compositionally biased region" description="Low complexity" evidence="4">
    <location>
        <begin position="351"/>
        <end position="377"/>
    </location>
</feature>
<evidence type="ECO:0000259" key="5">
    <source>
        <dbReference type="PROSITE" id="PS50057"/>
    </source>
</evidence>
<dbReference type="InterPro" id="IPR019749">
    <property type="entry name" value="Band_41_domain"/>
</dbReference>
<dbReference type="InterPro" id="IPR035963">
    <property type="entry name" value="FERM_2"/>
</dbReference>
<dbReference type="FunFam" id="2.30.29.30:FF:000001">
    <property type="entry name" value="Erythrocyte membrane protein band 4.1"/>
    <property type="match status" value="1"/>
</dbReference>
<dbReference type="InterPro" id="IPR000299">
    <property type="entry name" value="FERM_domain"/>
</dbReference>
<dbReference type="AlphaFoldDB" id="A0A6G1SFM8"/>
<feature type="compositionally biased region" description="Polar residues" evidence="4">
    <location>
        <begin position="334"/>
        <end position="349"/>
    </location>
</feature>
<dbReference type="InterPro" id="IPR014847">
    <property type="entry name" value="FA"/>
</dbReference>
<dbReference type="GO" id="GO:0009887">
    <property type="term" value="P:animal organ morphogenesis"/>
    <property type="evidence" value="ECO:0007669"/>
    <property type="project" value="UniProtKB-ARBA"/>
</dbReference>
<feature type="domain" description="FERM" evidence="5">
    <location>
        <begin position="3"/>
        <end position="288"/>
    </location>
</feature>
<dbReference type="GO" id="GO:0031032">
    <property type="term" value="P:actomyosin structure organization"/>
    <property type="evidence" value="ECO:0007669"/>
    <property type="project" value="TreeGrafter"/>
</dbReference>
<dbReference type="Gene3D" id="1.20.80.10">
    <property type="match status" value="1"/>
</dbReference>
<dbReference type="InterPro" id="IPR018979">
    <property type="entry name" value="FERM_N"/>
</dbReference>
<dbReference type="PRINTS" id="PR00935">
    <property type="entry name" value="BAND41"/>
</dbReference>
<keyword evidence="2" id="KW-0597">Phosphoprotein</keyword>
<dbReference type="PANTHER" id="PTHR23280:SF21">
    <property type="entry name" value="PROTEIN 4.1 HOMOLOG"/>
    <property type="match status" value="1"/>
</dbReference>
<dbReference type="GO" id="GO:0005886">
    <property type="term" value="C:plasma membrane"/>
    <property type="evidence" value="ECO:0007669"/>
    <property type="project" value="TreeGrafter"/>
</dbReference>
<evidence type="ECO:0000256" key="3">
    <source>
        <dbReference type="ARBA" id="ARBA00022949"/>
    </source>
</evidence>
<dbReference type="InterPro" id="IPR011993">
    <property type="entry name" value="PH-like_dom_sf"/>
</dbReference>
<dbReference type="InterPro" id="IPR019748">
    <property type="entry name" value="FERM_central"/>
</dbReference>
<feature type="compositionally biased region" description="Basic and acidic residues" evidence="4">
    <location>
        <begin position="406"/>
        <end position="426"/>
    </location>
</feature>
<dbReference type="Pfam" id="PF00373">
    <property type="entry name" value="FERM_M"/>
    <property type="match status" value="1"/>
</dbReference>
<dbReference type="InterPro" id="IPR018980">
    <property type="entry name" value="FERM_PH-like_C"/>
</dbReference>
<dbReference type="PROSITE" id="PS50057">
    <property type="entry name" value="FERM_3"/>
    <property type="match status" value="1"/>
</dbReference>
<dbReference type="Pfam" id="PF09379">
    <property type="entry name" value="FERM_N"/>
    <property type="match status" value="1"/>
</dbReference>
<feature type="compositionally biased region" description="Polar residues" evidence="4">
    <location>
        <begin position="597"/>
        <end position="612"/>
    </location>
</feature>
<gene>
    <name evidence="6" type="primary">EPB41L2</name>
    <name evidence="6" type="ORF">g.15529</name>
</gene>
<feature type="compositionally biased region" description="Basic and acidic residues" evidence="4">
    <location>
        <begin position="443"/>
        <end position="477"/>
    </location>
</feature>
<dbReference type="InterPro" id="IPR029071">
    <property type="entry name" value="Ubiquitin-like_domsf"/>
</dbReference>
<evidence type="ECO:0000313" key="6">
    <source>
        <dbReference type="EMBL" id="MDE49304.1"/>
    </source>
</evidence>